<dbReference type="Proteomes" id="UP001174136">
    <property type="component" value="Unassembled WGS sequence"/>
</dbReference>
<keyword evidence="4" id="KW-1185">Reference proteome</keyword>
<dbReference type="PANTHER" id="PTHR33332">
    <property type="entry name" value="REVERSE TRANSCRIPTASE DOMAIN-CONTAINING PROTEIN"/>
    <property type="match status" value="1"/>
</dbReference>
<keyword evidence="1" id="KW-0812">Transmembrane</keyword>
<evidence type="ECO:0000256" key="1">
    <source>
        <dbReference type="SAM" id="Phobius"/>
    </source>
</evidence>
<dbReference type="InterPro" id="IPR000477">
    <property type="entry name" value="RT_dom"/>
</dbReference>
<keyword evidence="1" id="KW-0472">Membrane</keyword>
<gene>
    <name evidence="3" type="primary">RTase_10</name>
    <name evidence="3" type="ORF">N1851_011142</name>
</gene>
<reference evidence="3" key="1">
    <citation type="journal article" date="2023" name="Front. Mar. Sci.">
        <title>A new Merluccius polli reference genome to investigate the effects of global change in West African waters.</title>
        <authorList>
            <person name="Mateo J.L."/>
            <person name="Blanco-Fernandez C."/>
            <person name="Garcia-Vazquez E."/>
            <person name="Machado-Schiaffino G."/>
        </authorList>
    </citation>
    <scope>NUCLEOTIDE SEQUENCE</scope>
    <source>
        <strain evidence="3">C29</strain>
        <tissue evidence="3">Fin</tissue>
    </source>
</reference>
<keyword evidence="3" id="KW-0695">RNA-directed DNA polymerase</keyword>
<keyword evidence="1" id="KW-1133">Transmembrane helix</keyword>
<feature type="transmembrane region" description="Helical" evidence="1">
    <location>
        <begin position="265"/>
        <end position="286"/>
    </location>
</feature>
<keyword evidence="3" id="KW-0808">Transferase</keyword>
<name>A0AA47P513_MERPO</name>
<proteinExistence type="predicted"/>
<dbReference type="Pfam" id="PF00078">
    <property type="entry name" value="RVT_1"/>
    <property type="match status" value="1"/>
</dbReference>
<comment type="caution">
    <text evidence="3">The sequence shown here is derived from an EMBL/GenBank/DDBJ whole genome shotgun (WGS) entry which is preliminary data.</text>
</comment>
<protein>
    <submittedName>
        <fullName evidence="3">RNA-directed DNA polymerase from transposon BS</fullName>
    </submittedName>
</protein>
<evidence type="ECO:0000313" key="4">
    <source>
        <dbReference type="Proteomes" id="UP001174136"/>
    </source>
</evidence>
<dbReference type="GO" id="GO:0003964">
    <property type="term" value="F:RNA-directed DNA polymerase activity"/>
    <property type="evidence" value="ECO:0007669"/>
    <property type="project" value="UniProtKB-KW"/>
</dbReference>
<dbReference type="GO" id="GO:0016706">
    <property type="term" value="F:2-oxoglutarate-dependent dioxygenase activity"/>
    <property type="evidence" value="ECO:0007669"/>
    <property type="project" value="InterPro"/>
</dbReference>
<evidence type="ECO:0000313" key="3">
    <source>
        <dbReference type="EMBL" id="KAK0148535.1"/>
    </source>
</evidence>
<feature type="domain" description="Reverse transcriptase" evidence="2">
    <location>
        <begin position="1"/>
        <end position="226"/>
    </location>
</feature>
<dbReference type="GO" id="GO:0008168">
    <property type="term" value="F:methyltransferase activity"/>
    <property type="evidence" value="ECO:0007669"/>
    <property type="project" value="InterPro"/>
</dbReference>
<keyword evidence="3" id="KW-0548">Nucleotidyltransferase</keyword>
<dbReference type="InterPro" id="IPR043502">
    <property type="entry name" value="DNA/RNA_pol_sf"/>
</dbReference>
<dbReference type="InterPro" id="IPR015095">
    <property type="entry name" value="AlkB_hom8_N"/>
</dbReference>
<organism evidence="3 4">
    <name type="scientific">Merluccius polli</name>
    <name type="common">Benguela hake</name>
    <name type="synonym">Merluccius cadenati</name>
    <dbReference type="NCBI Taxonomy" id="89951"/>
    <lineage>
        <taxon>Eukaryota</taxon>
        <taxon>Metazoa</taxon>
        <taxon>Chordata</taxon>
        <taxon>Craniata</taxon>
        <taxon>Vertebrata</taxon>
        <taxon>Euteleostomi</taxon>
        <taxon>Actinopterygii</taxon>
        <taxon>Neopterygii</taxon>
        <taxon>Teleostei</taxon>
        <taxon>Neoteleostei</taxon>
        <taxon>Acanthomorphata</taxon>
        <taxon>Zeiogadaria</taxon>
        <taxon>Gadariae</taxon>
        <taxon>Gadiformes</taxon>
        <taxon>Gadoidei</taxon>
        <taxon>Merlucciidae</taxon>
        <taxon>Merluccius</taxon>
    </lineage>
</organism>
<sequence length="338" mass="38512">MKFMERLVLAHLRPLVCSSQDPLQFAYQPHVGVDDAIIYLLQKAYSSLDCPNTSVRVMFFDFSSAFNTIQPRLLKAKLENMQVGAPLVTWVDDYLTGRPQFVRLKNCVSDCLISNIGAPQGTVLSPFLFTTYTADFQYCTEMCHLQKFSDDTAIVGCVEGGREAEYRDLVDRFVKWCGENHLQLNVAKTREMVVDFRRNKTLPSPVSIGGTDVDMVDKYKYLAVTLDNKLDWYDNTEAIYKKGLSQLYFLRRLRSFNVCHRMLQMFYQSVVASTIFFAVVSWGAGIRTKDANRLNKLIKKAESVVGSQLVTVEEVVEERMLAKLLPTMATPSILHWTS</sequence>
<accession>A0AA47P513</accession>
<dbReference type="SUPFAM" id="SSF56672">
    <property type="entry name" value="DNA/RNA polymerases"/>
    <property type="match status" value="1"/>
</dbReference>
<dbReference type="AlphaFoldDB" id="A0AA47P513"/>
<dbReference type="Pfam" id="PF09004">
    <property type="entry name" value="ALKBH8_N"/>
    <property type="match status" value="1"/>
</dbReference>
<dbReference type="PROSITE" id="PS50878">
    <property type="entry name" value="RT_POL"/>
    <property type="match status" value="1"/>
</dbReference>
<evidence type="ECO:0000259" key="2">
    <source>
        <dbReference type="PROSITE" id="PS50878"/>
    </source>
</evidence>
<dbReference type="EMBL" id="JAOPHQ010002013">
    <property type="protein sequence ID" value="KAK0148535.1"/>
    <property type="molecule type" value="Genomic_DNA"/>
</dbReference>